<dbReference type="STRING" id="4072.A0A1U8H355"/>
<dbReference type="Pfam" id="PF00067">
    <property type="entry name" value="p450"/>
    <property type="match status" value="1"/>
</dbReference>
<feature type="binding site" description="axial binding residue" evidence="12">
    <location>
        <position position="452"/>
    </location>
    <ligand>
        <name>heme</name>
        <dbReference type="ChEBI" id="CHEBI:30413"/>
    </ligand>
    <ligandPart>
        <name>Fe</name>
        <dbReference type="ChEBI" id="CHEBI:18248"/>
    </ligandPart>
</feature>
<comment type="similarity">
    <text evidence="3 13">Belongs to the cytochrome P450 family.</text>
</comment>
<feature type="transmembrane region" description="Helical" evidence="14">
    <location>
        <begin position="7"/>
        <end position="26"/>
    </location>
</feature>
<comment type="caution">
    <text evidence="15">The sequence shown here is derived from an EMBL/GenBank/DDBJ whole genome shotgun (WGS) entry which is preliminary data.</text>
</comment>
<dbReference type="Gramene" id="PHT80167">
    <property type="protein sequence ID" value="PHT80167"/>
    <property type="gene ID" value="T459_18219"/>
</dbReference>
<evidence type="ECO:0000256" key="7">
    <source>
        <dbReference type="ARBA" id="ARBA00022989"/>
    </source>
</evidence>
<organism evidence="15 16">
    <name type="scientific">Capsicum annuum</name>
    <name type="common">Capsicum pepper</name>
    <dbReference type="NCBI Taxonomy" id="4072"/>
    <lineage>
        <taxon>Eukaryota</taxon>
        <taxon>Viridiplantae</taxon>
        <taxon>Streptophyta</taxon>
        <taxon>Embryophyta</taxon>
        <taxon>Tracheophyta</taxon>
        <taxon>Spermatophyta</taxon>
        <taxon>Magnoliopsida</taxon>
        <taxon>eudicotyledons</taxon>
        <taxon>Gunneridae</taxon>
        <taxon>Pentapetalae</taxon>
        <taxon>asterids</taxon>
        <taxon>lamiids</taxon>
        <taxon>Solanales</taxon>
        <taxon>Solanaceae</taxon>
        <taxon>Solanoideae</taxon>
        <taxon>Capsiceae</taxon>
        <taxon>Capsicum</taxon>
    </lineage>
</organism>
<keyword evidence="7 14" id="KW-1133">Transmembrane helix</keyword>
<keyword evidence="10 13" id="KW-0503">Monooxygenase</keyword>
<evidence type="ECO:0000256" key="10">
    <source>
        <dbReference type="ARBA" id="ARBA00023033"/>
    </source>
</evidence>
<evidence type="ECO:0000313" key="16">
    <source>
        <dbReference type="Proteomes" id="UP000222542"/>
    </source>
</evidence>
<dbReference type="OrthoDB" id="1103324at2759"/>
<name>A0A1U8H355_CAPAN</name>
<evidence type="ECO:0000256" key="8">
    <source>
        <dbReference type="ARBA" id="ARBA00023002"/>
    </source>
</evidence>
<dbReference type="KEGG" id="cann:107875558"/>
<evidence type="ECO:0000313" key="15">
    <source>
        <dbReference type="EMBL" id="PHT80167.1"/>
    </source>
</evidence>
<evidence type="ECO:0000256" key="12">
    <source>
        <dbReference type="PIRSR" id="PIRSR602401-1"/>
    </source>
</evidence>
<dbReference type="InterPro" id="IPR017972">
    <property type="entry name" value="Cyt_P450_CS"/>
</dbReference>
<reference evidence="15 16" key="1">
    <citation type="journal article" date="2014" name="Nat. Genet.">
        <title>Genome sequence of the hot pepper provides insights into the evolution of pungency in Capsicum species.</title>
        <authorList>
            <person name="Kim S."/>
            <person name="Park M."/>
            <person name="Yeom S.I."/>
            <person name="Kim Y.M."/>
            <person name="Lee J.M."/>
            <person name="Lee H.A."/>
            <person name="Seo E."/>
            <person name="Choi J."/>
            <person name="Cheong K."/>
            <person name="Kim K.T."/>
            <person name="Jung K."/>
            <person name="Lee G.W."/>
            <person name="Oh S.K."/>
            <person name="Bae C."/>
            <person name="Kim S.B."/>
            <person name="Lee H.Y."/>
            <person name="Kim S.Y."/>
            <person name="Kim M.S."/>
            <person name="Kang B.C."/>
            <person name="Jo Y.D."/>
            <person name="Yang H.B."/>
            <person name="Jeong H.J."/>
            <person name="Kang W.H."/>
            <person name="Kwon J.K."/>
            <person name="Shin C."/>
            <person name="Lim J.Y."/>
            <person name="Park J.H."/>
            <person name="Huh J.H."/>
            <person name="Kim J.S."/>
            <person name="Kim B.D."/>
            <person name="Cohen O."/>
            <person name="Paran I."/>
            <person name="Suh M.C."/>
            <person name="Lee S.B."/>
            <person name="Kim Y.K."/>
            <person name="Shin Y."/>
            <person name="Noh S.J."/>
            <person name="Park J."/>
            <person name="Seo Y.S."/>
            <person name="Kwon S.Y."/>
            <person name="Kim H.A."/>
            <person name="Park J.M."/>
            <person name="Kim H.J."/>
            <person name="Choi S.B."/>
            <person name="Bosland P.W."/>
            <person name="Reeves G."/>
            <person name="Jo S.H."/>
            <person name="Lee B.W."/>
            <person name="Cho H.T."/>
            <person name="Choi H.S."/>
            <person name="Lee M.S."/>
            <person name="Yu Y."/>
            <person name="Do Choi Y."/>
            <person name="Park B.S."/>
            <person name="van Deynze A."/>
            <person name="Ashrafi H."/>
            <person name="Hill T."/>
            <person name="Kim W.T."/>
            <person name="Pai H.S."/>
            <person name="Ahn H.K."/>
            <person name="Yeam I."/>
            <person name="Giovannoni J.J."/>
            <person name="Rose J.K."/>
            <person name="Sorensen I."/>
            <person name="Lee S.J."/>
            <person name="Kim R.W."/>
            <person name="Choi I.Y."/>
            <person name="Choi B.S."/>
            <person name="Lim J.S."/>
            <person name="Lee Y.H."/>
            <person name="Choi D."/>
        </authorList>
    </citation>
    <scope>NUCLEOTIDE SEQUENCE [LARGE SCALE GENOMIC DNA]</scope>
    <source>
        <strain evidence="16">cv. CM334</strain>
    </source>
</reference>
<keyword evidence="11 14" id="KW-0472">Membrane</keyword>
<dbReference type="GO" id="GO:0016705">
    <property type="term" value="F:oxidoreductase activity, acting on paired donors, with incorporation or reduction of molecular oxygen"/>
    <property type="evidence" value="ECO:0007669"/>
    <property type="project" value="InterPro"/>
</dbReference>
<evidence type="ECO:0008006" key="17">
    <source>
        <dbReference type="Google" id="ProtNLM"/>
    </source>
</evidence>
<comment type="subcellular location">
    <subcellularLocation>
        <location evidence="2">Membrane</location>
        <topology evidence="2">Single-pass membrane protein</topology>
    </subcellularLocation>
</comment>
<evidence type="ECO:0000256" key="14">
    <source>
        <dbReference type="SAM" id="Phobius"/>
    </source>
</evidence>
<evidence type="ECO:0000256" key="1">
    <source>
        <dbReference type="ARBA" id="ARBA00001971"/>
    </source>
</evidence>
<dbReference type="OMA" id="WWINFRA"/>
<dbReference type="InterPro" id="IPR001128">
    <property type="entry name" value="Cyt_P450"/>
</dbReference>
<keyword evidence="4 12" id="KW-0349">Heme</keyword>
<dbReference type="Gene3D" id="1.10.630.10">
    <property type="entry name" value="Cytochrome P450"/>
    <property type="match status" value="1"/>
</dbReference>
<reference evidence="15 16" key="2">
    <citation type="journal article" date="2017" name="Genome Biol.">
        <title>New reference genome sequences of hot pepper reveal the massive evolution of plant disease-resistance genes by retroduplication.</title>
        <authorList>
            <person name="Kim S."/>
            <person name="Park J."/>
            <person name="Yeom S.I."/>
            <person name="Kim Y.M."/>
            <person name="Seo E."/>
            <person name="Kim K.T."/>
            <person name="Kim M.S."/>
            <person name="Lee J.M."/>
            <person name="Cheong K."/>
            <person name="Shin H.S."/>
            <person name="Kim S.B."/>
            <person name="Han K."/>
            <person name="Lee J."/>
            <person name="Park M."/>
            <person name="Lee H.A."/>
            <person name="Lee H.Y."/>
            <person name="Lee Y."/>
            <person name="Oh S."/>
            <person name="Lee J.H."/>
            <person name="Choi E."/>
            <person name="Choi E."/>
            <person name="Lee S.E."/>
            <person name="Jeon J."/>
            <person name="Kim H."/>
            <person name="Choi G."/>
            <person name="Song H."/>
            <person name="Lee J."/>
            <person name="Lee S.C."/>
            <person name="Kwon J.K."/>
            <person name="Lee H.Y."/>
            <person name="Koo N."/>
            <person name="Hong Y."/>
            <person name="Kim R.W."/>
            <person name="Kang W.H."/>
            <person name="Huh J.H."/>
            <person name="Kang B.C."/>
            <person name="Yang T.J."/>
            <person name="Lee Y.H."/>
            <person name="Bennetzen J.L."/>
            <person name="Choi D."/>
        </authorList>
    </citation>
    <scope>NUCLEOTIDE SEQUENCE [LARGE SCALE GENOMIC DNA]</scope>
    <source>
        <strain evidence="16">cv. CM334</strain>
    </source>
</reference>
<dbReference type="GO" id="GO:0016020">
    <property type="term" value="C:membrane"/>
    <property type="evidence" value="ECO:0007669"/>
    <property type="project" value="UniProtKB-SubCell"/>
</dbReference>
<dbReference type="PANTHER" id="PTHR47944">
    <property type="entry name" value="CYTOCHROME P450 98A9"/>
    <property type="match status" value="1"/>
</dbReference>
<dbReference type="GO" id="GO:0004497">
    <property type="term" value="F:monooxygenase activity"/>
    <property type="evidence" value="ECO:0007669"/>
    <property type="project" value="UniProtKB-KW"/>
</dbReference>
<evidence type="ECO:0000256" key="11">
    <source>
        <dbReference type="ARBA" id="ARBA00023136"/>
    </source>
</evidence>
<sequence length="521" mass="58916">MEPSISTIFSYAVLSVLSVLILHAIVSKLFCRGPPSPLALPIIGHLHLLSPSIHHTLHKFYHRYGPLFQLYIGHQSCFVASTPQLAKEFLKNNEVVFSYRHTSPAITKLTYNVSFAFSPLGPYWKFIKKLASSELLSAHNLNYFRPLRAPEITRFVQNLMNKAEANETVNLTKELLKLTSNIISQMMMSSRCAENDKEAAEVIEVVTEVTEIFGIFDVADVIGFGGWFDFQGIKKRARNTHKKYDALLDKFITERKRLRNERKLDESKGEAAGKDLLDLLLDVMESETTKSEVKLTGNHIKALILDFLTAATDTTAITLEWAIAELTNNPRVLRKAQQEIDNVIGKQRLVGELDAPNLPYIQAIINETLRLHPPIPLIIRESREDCKVQGYQIPSGSLLFVNIWSIGRNPEVWEKPMEFRPERFLEPREGGPIDVKGHCFELLPFGAGRRGCPGMPLALRELPVVLSAIIQCFEWKAIDSNGEIIRNGVDMTERPGLTAPRLQDMRCLLVPRVDRFATYDS</sequence>
<dbReference type="PRINTS" id="PR00463">
    <property type="entry name" value="EP450I"/>
</dbReference>
<keyword evidence="9 12" id="KW-0408">Iron</keyword>
<keyword evidence="6 12" id="KW-0479">Metal-binding</keyword>
<keyword evidence="5 14" id="KW-0812">Transmembrane</keyword>
<evidence type="ECO:0000256" key="13">
    <source>
        <dbReference type="RuleBase" id="RU000461"/>
    </source>
</evidence>
<dbReference type="GO" id="GO:0020037">
    <property type="term" value="F:heme binding"/>
    <property type="evidence" value="ECO:0007669"/>
    <property type="project" value="InterPro"/>
</dbReference>
<dbReference type="AlphaFoldDB" id="A0A1U8H355"/>
<dbReference type="EMBL" id="AYRZ02000006">
    <property type="protein sequence ID" value="PHT80167.1"/>
    <property type="molecule type" value="Genomic_DNA"/>
</dbReference>
<dbReference type="InterPro" id="IPR002401">
    <property type="entry name" value="Cyt_P450_E_grp-I"/>
</dbReference>
<accession>A0A1U8H355</accession>
<evidence type="ECO:0000256" key="9">
    <source>
        <dbReference type="ARBA" id="ARBA00023004"/>
    </source>
</evidence>
<dbReference type="PRINTS" id="PR00385">
    <property type="entry name" value="P450"/>
</dbReference>
<dbReference type="InterPro" id="IPR036396">
    <property type="entry name" value="Cyt_P450_sf"/>
</dbReference>
<evidence type="ECO:0000256" key="3">
    <source>
        <dbReference type="ARBA" id="ARBA00010617"/>
    </source>
</evidence>
<dbReference type="GO" id="GO:0005506">
    <property type="term" value="F:iron ion binding"/>
    <property type="evidence" value="ECO:0007669"/>
    <property type="project" value="InterPro"/>
</dbReference>
<evidence type="ECO:0000256" key="4">
    <source>
        <dbReference type="ARBA" id="ARBA00022617"/>
    </source>
</evidence>
<dbReference type="Proteomes" id="UP000222542">
    <property type="component" value="Unassembled WGS sequence"/>
</dbReference>
<evidence type="ECO:0000256" key="6">
    <source>
        <dbReference type="ARBA" id="ARBA00022723"/>
    </source>
</evidence>
<dbReference type="SMR" id="A0A1U8H355"/>
<comment type="cofactor">
    <cofactor evidence="1 12">
        <name>heme</name>
        <dbReference type="ChEBI" id="CHEBI:30413"/>
    </cofactor>
</comment>
<gene>
    <name evidence="15" type="ORF">T459_18219</name>
</gene>
<keyword evidence="8 13" id="KW-0560">Oxidoreductase</keyword>
<proteinExistence type="inferred from homology"/>
<dbReference type="PROSITE" id="PS00086">
    <property type="entry name" value="CYTOCHROME_P450"/>
    <property type="match status" value="1"/>
</dbReference>
<protein>
    <recommendedName>
        <fullName evidence="17">Licodione synthase-like</fullName>
    </recommendedName>
</protein>
<evidence type="ECO:0000256" key="2">
    <source>
        <dbReference type="ARBA" id="ARBA00004167"/>
    </source>
</evidence>
<dbReference type="SUPFAM" id="SSF48264">
    <property type="entry name" value="Cytochrome P450"/>
    <property type="match status" value="1"/>
</dbReference>
<dbReference type="FunFam" id="1.10.630.10:FF:000126">
    <property type="entry name" value="Predicted protein"/>
    <property type="match status" value="1"/>
</dbReference>
<dbReference type="PANTHER" id="PTHR47944:SF17">
    <property type="entry name" value="3,9-DIHYDROXYPTEROCARPAN 6A-MONOOXYGENASE"/>
    <property type="match status" value="1"/>
</dbReference>
<keyword evidence="16" id="KW-1185">Reference proteome</keyword>
<evidence type="ECO:0000256" key="5">
    <source>
        <dbReference type="ARBA" id="ARBA00022692"/>
    </source>
</evidence>